<dbReference type="EMBL" id="JBEAFC010000007">
    <property type="protein sequence ID" value="KAL1547713.1"/>
    <property type="molecule type" value="Genomic_DNA"/>
</dbReference>
<protein>
    <recommendedName>
        <fullName evidence="4">Retrotransposon Copia-like N-terminal domain-containing protein</fullName>
    </recommendedName>
</protein>
<evidence type="ECO:0000313" key="3">
    <source>
        <dbReference type="Proteomes" id="UP001567538"/>
    </source>
</evidence>
<evidence type="ECO:0000256" key="1">
    <source>
        <dbReference type="SAM" id="MobiDB-lite"/>
    </source>
</evidence>
<name>A0ABD1GX59_SALDI</name>
<feature type="compositionally biased region" description="Pro residues" evidence="1">
    <location>
        <begin position="204"/>
        <end position="217"/>
    </location>
</feature>
<feature type="compositionally biased region" description="Polar residues" evidence="1">
    <location>
        <begin position="222"/>
        <end position="232"/>
    </location>
</feature>
<keyword evidence="3" id="KW-1185">Reference proteome</keyword>
<dbReference type="PANTHER" id="PTHR34222:SF43">
    <property type="entry name" value="RETROTRANSPOSON GAG DOMAIN-CONTAINING PROTEIN"/>
    <property type="match status" value="1"/>
</dbReference>
<evidence type="ECO:0000313" key="2">
    <source>
        <dbReference type="EMBL" id="KAL1547713.1"/>
    </source>
</evidence>
<sequence>MAKTIESISIGFKLDGKNFPIWSKLMLVAVGSRDKLHHLEGDTVPPKSDDPTFKGWQAADYTVFSWLIQNMEPRLIMQFAQHQTAKAMWKSLVTTFGVRADPKLWINIDAQKPCPYTCCEKGIDTYRKETEIKRLYQFLAGLHDKYDSLRREILKLGDNTTADEAFGIVKQEEGRTVVWKPAIKPIADSGEAGIGAGFGVRFRQPPPPVQNRAPAPPHARDQQPTGYQQNRTPKIDKSKLYCTHCGMNKHTMETCFKRIGYPEWWEDGHKLNRNGTAKGKSAVEREETVGVVATAGSQKATYAGDDTAMTIGTPIGGGWWPAGTDSGEAEAEVAKAKCGIANEVDPSLARICHVQTTGGKKDRRWIFDCGATDTMTYSDGNDYWAWH</sequence>
<dbReference type="Proteomes" id="UP001567538">
    <property type="component" value="Unassembled WGS sequence"/>
</dbReference>
<accession>A0ABD1GX59</accession>
<evidence type="ECO:0008006" key="4">
    <source>
        <dbReference type="Google" id="ProtNLM"/>
    </source>
</evidence>
<feature type="region of interest" description="Disordered" evidence="1">
    <location>
        <begin position="199"/>
        <end position="233"/>
    </location>
</feature>
<reference evidence="2 3" key="1">
    <citation type="submission" date="2024-06" db="EMBL/GenBank/DDBJ databases">
        <title>A chromosome level genome sequence of Diviner's sage (Salvia divinorum).</title>
        <authorList>
            <person name="Ford S.A."/>
            <person name="Ro D.-K."/>
            <person name="Ness R.W."/>
            <person name="Phillips M.A."/>
        </authorList>
    </citation>
    <scope>NUCLEOTIDE SEQUENCE [LARGE SCALE GENOMIC DNA]</scope>
    <source>
        <strain evidence="2">SAF-2024a</strain>
        <tissue evidence="2">Leaf</tissue>
    </source>
</reference>
<proteinExistence type="predicted"/>
<dbReference type="AlphaFoldDB" id="A0ABD1GX59"/>
<organism evidence="2 3">
    <name type="scientific">Salvia divinorum</name>
    <name type="common">Maria pastora</name>
    <name type="synonym">Diviner's sage</name>
    <dbReference type="NCBI Taxonomy" id="28513"/>
    <lineage>
        <taxon>Eukaryota</taxon>
        <taxon>Viridiplantae</taxon>
        <taxon>Streptophyta</taxon>
        <taxon>Embryophyta</taxon>
        <taxon>Tracheophyta</taxon>
        <taxon>Spermatophyta</taxon>
        <taxon>Magnoliopsida</taxon>
        <taxon>eudicotyledons</taxon>
        <taxon>Gunneridae</taxon>
        <taxon>Pentapetalae</taxon>
        <taxon>asterids</taxon>
        <taxon>lamiids</taxon>
        <taxon>Lamiales</taxon>
        <taxon>Lamiaceae</taxon>
        <taxon>Nepetoideae</taxon>
        <taxon>Mentheae</taxon>
        <taxon>Salviinae</taxon>
        <taxon>Salvia</taxon>
        <taxon>Salvia subgen. Calosphace</taxon>
    </lineage>
</organism>
<comment type="caution">
    <text evidence="2">The sequence shown here is derived from an EMBL/GenBank/DDBJ whole genome shotgun (WGS) entry which is preliminary data.</text>
</comment>
<dbReference type="PANTHER" id="PTHR34222">
    <property type="entry name" value="GAG_PRE-INTEGRS DOMAIN-CONTAINING PROTEIN"/>
    <property type="match status" value="1"/>
</dbReference>
<gene>
    <name evidence="2" type="ORF">AAHA92_16033</name>
</gene>